<feature type="region of interest" description="Disordered" evidence="1">
    <location>
        <begin position="87"/>
        <end position="106"/>
    </location>
</feature>
<keyword evidence="3" id="KW-1185">Reference proteome</keyword>
<comment type="caution">
    <text evidence="2">The sequence shown here is derived from an EMBL/GenBank/DDBJ whole genome shotgun (WGS) entry which is preliminary data.</text>
</comment>
<dbReference type="AlphaFoldDB" id="A0A9D4APC0"/>
<protein>
    <submittedName>
        <fullName evidence="2">Uncharacterized protein</fullName>
    </submittedName>
</protein>
<reference evidence="2" key="1">
    <citation type="submission" date="2021-09" db="EMBL/GenBank/DDBJ databases">
        <title>The genome of Mauremys mutica provides insights into the evolution of semi-aquatic lifestyle.</title>
        <authorList>
            <person name="Gong S."/>
            <person name="Gao Y."/>
        </authorList>
    </citation>
    <scope>NUCLEOTIDE SEQUENCE</scope>
    <source>
        <strain evidence="2">MM-2020</strain>
        <tissue evidence="2">Muscle</tissue>
    </source>
</reference>
<accession>A0A9D4APC0</accession>
<evidence type="ECO:0000313" key="2">
    <source>
        <dbReference type="EMBL" id="KAH1165299.1"/>
    </source>
</evidence>
<organism evidence="2 3">
    <name type="scientific">Mauremys mutica</name>
    <name type="common">yellowpond turtle</name>
    <dbReference type="NCBI Taxonomy" id="74926"/>
    <lineage>
        <taxon>Eukaryota</taxon>
        <taxon>Metazoa</taxon>
        <taxon>Chordata</taxon>
        <taxon>Craniata</taxon>
        <taxon>Vertebrata</taxon>
        <taxon>Euteleostomi</taxon>
        <taxon>Archelosauria</taxon>
        <taxon>Testudinata</taxon>
        <taxon>Testudines</taxon>
        <taxon>Cryptodira</taxon>
        <taxon>Durocryptodira</taxon>
        <taxon>Testudinoidea</taxon>
        <taxon>Geoemydidae</taxon>
        <taxon>Geoemydinae</taxon>
        <taxon>Mauremys</taxon>
    </lineage>
</organism>
<name>A0A9D4APC0_9SAUR</name>
<sequence>MEFQIDGWCDPRETKTLQSCVLGNILRDQPWHGPDEAYYSYASVDCLAQHIMQLLQQTQKRGANGGQWGSSNGLELLRRWNRLRINPPSARAKRGQHKQPICYPPR</sequence>
<evidence type="ECO:0000313" key="3">
    <source>
        <dbReference type="Proteomes" id="UP000827986"/>
    </source>
</evidence>
<dbReference type="Proteomes" id="UP000827986">
    <property type="component" value="Unassembled WGS sequence"/>
</dbReference>
<evidence type="ECO:0000256" key="1">
    <source>
        <dbReference type="SAM" id="MobiDB-lite"/>
    </source>
</evidence>
<proteinExistence type="predicted"/>
<dbReference type="EMBL" id="JAHDVG010000488">
    <property type="protein sequence ID" value="KAH1165299.1"/>
    <property type="molecule type" value="Genomic_DNA"/>
</dbReference>
<gene>
    <name evidence="2" type="ORF">KIL84_022858</name>
</gene>